<sequence>MAKKFTSRDKVVNKMTKDGLEELNVTKGTKENISNRIKDISLERKKDKLDLKTDNLEKNANNKRQKRQQKIIKNQSESVDSYSKVNNPGYEKGSHAASSDKNIRNSKTNSKSPSSKANMEISSTAIPNSSSIRSSSKYSDKKDSTAGKTAKSNKNKFRNGRNDDALSFSNSKIQVNESRFKLKNVSD</sequence>
<feature type="region of interest" description="Disordered" evidence="1">
    <location>
        <begin position="53"/>
        <end position="187"/>
    </location>
</feature>
<organism evidence="2">
    <name type="scientific">bioreactor metagenome</name>
    <dbReference type="NCBI Taxonomy" id="1076179"/>
    <lineage>
        <taxon>unclassified sequences</taxon>
        <taxon>metagenomes</taxon>
        <taxon>ecological metagenomes</taxon>
    </lineage>
</organism>
<comment type="caution">
    <text evidence="2">The sequence shown here is derived from an EMBL/GenBank/DDBJ whole genome shotgun (WGS) entry which is preliminary data.</text>
</comment>
<feature type="compositionally biased region" description="Basic and acidic residues" evidence="1">
    <location>
        <begin position="178"/>
        <end position="187"/>
    </location>
</feature>
<dbReference type="EMBL" id="VSSQ01027908">
    <property type="protein sequence ID" value="MPM77381.1"/>
    <property type="molecule type" value="Genomic_DNA"/>
</dbReference>
<feature type="compositionally biased region" description="Low complexity" evidence="1">
    <location>
        <begin position="105"/>
        <end position="137"/>
    </location>
</feature>
<accession>A0A645CK95</accession>
<feature type="compositionally biased region" description="Polar residues" evidence="1">
    <location>
        <begin position="76"/>
        <end position="86"/>
    </location>
</feature>
<reference evidence="2" key="1">
    <citation type="submission" date="2019-08" db="EMBL/GenBank/DDBJ databases">
        <authorList>
            <person name="Kucharzyk K."/>
            <person name="Murdoch R.W."/>
            <person name="Higgins S."/>
            <person name="Loffler F."/>
        </authorList>
    </citation>
    <scope>NUCLEOTIDE SEQUENCE</scope>
</reference>
<feature type="compositionally biased region" description="Polar residues" evidence="1">
    <location>
        <begin position="167"/>
        <end position="177"/>
    </location>
</feature>
<dbReference type="AlphaFoldDB" id="A0A645CK95"/>
<proteinExistence type="predicted"/>
<protein>
    <submittedName>
        <fullName evidence="2">Uncharacterized protein</fullName>
    </submittedName>
</protein>
<gene>
    <name evidence="2" type="ORF">SDC9_124384</name>
</gene>
<evidence type="ECO:0000313" key="2">
    <source>
        <dbReference type="EMBL" id="MPM77381.1"/>
    </source>
</evidence>
<name>A0A645CK95_9ZZZZ</name>
<feature type="compositionally biased region" description="Basic residues" evidence="1">
    <location>
        <begin position="61"/>
        <end position="70"/>
    </location>
</feature>
<evidence type="ECO:0000256" key="1">
    <source>
        <dbReference type="SAM" id="MobiDB-lite"/>
    </source>
</evidence>